<feature type="non-terminal residue" evidence="1">
    <location>
        <position position="247"/>
    </location>
</feature>
<dbReference type="Proteomes" id="UP000186817">
    <property type="component" value="Unassembled WGS sequence"/>
</dbReference>
<keyword evidence="2" id="KW-1185">Reference proteome</keyword>
<proteinExistence type="predicted"/>
<comment type="caution">
    <text evidence="1">The sequence shown here is derived from an EMBL/GenBank/DDBJ whole genome shotgun (WGS) entry which is preliminary data.</text>
</comment>
<evidence type="ECO:0000313" key="1">
    <source>
        <dbReference type="EMBL" id="OLP35285.1"/>
    </source>
</evidence>
<dbReference type="AlphaFoldDB" id="A0A1Q8ZJY8"/>
<organism evidence="1 2">
    <name type="scientific">Symbiodinium microadriaticum</name>
    <name type="common">Dinoflagellate</name>
    <name type="synonym">Zooxanthella microadriatica</name>
    <dbReference type="NCBI Taxonomy" id="2951"/>
    <lineage>
        <taxon>Eukaryota</taxon>
        <taxon>Sar</taxon>
        <taxon>Alveolata</taxon>
        <taxon>Dinophyceae</taxon>
        <taxon>Suessiales</taxon>
        <taxon>Symbiodiniaceae</taxon>
        <taxon>Symbiodinium</taxon>
    </lineage>
</organism>
<dbReference type="OrthoDB" id="472973at2759"/>
<name>A0A1Q8ZJY8_SYMMI</name>
<evidence type="ECO:0000313" key="2">
    <source>
        <dbReference type="Proteomes" id="UP000186817"/>
    </source>
</evidence>
<accession>A0A1Q8ZJY8</accession>
<sequence>MFARESDKKVTDGNHVLFQLRELVKNSGVDILQDVRFVNILGVVDINVVRLSLGLPSAEQEKSYKTVQGIAHDACILLGLESPWAASAEANDDGNSSGQGAVQRMRELNPDGSLRNAQDLLGDQGFVLGACIKKKGEKFEGQITGMDGSSVTVKDLKSGGVLKVQARDMLCSGWITFKPKAEPESIASLQSMGPKKNNDFLAGHVIAEIHGAMHELATTHDSQKALGGLSVQLKPNRALVSSEVFGK</sequence>
<protein>
    <submittedName>
        <fullName evidence="1">Uncharacterized protein</fullName>
    </submittedName>
</protein>
<dbReference type="EMBL" id="LSRX01009077">
    <property type="protein sequence ID" value="OLP35285.1"/>
    <property type="molecule type" value="Genomic_DNA"/>
</dbReference>
<gene>
    <name evidence="1" type="ORF">AK812_SmicGene48853</name>
</gene>
<reference evidence="1 2" key="1">
    <citation type="submission" date="2016-02" db="EMBL/GenBank/DDBJ databases">
        <title>Genome analysis of coral dinoflagellate symbionts highlights evolutionary adaptations to a symbiotic lifestyle.</title>
        <authorList>
            <person name="Aranda M."/>
            <person name="Li Y."/>
            <person name="Liew Y.J."/>
            <person name="Baumgarten S."/>
            <person name="Simakov O."/>
            <person name="Wilson M."/>
            <person name="Piel J."/>
            <person name="Ashoor H."/>
            <person name="Bougouffa S."/>
            <person name="Bajic V.B."/>
            <person name="Ryu T."/>
            <person name="Ravasi T."/>
            <person name="Bayer T."/>
            <person name="Micklem G."/>
            <person name="Kim H."/>
            <person name="Bhak J."/>
            <person name="Lajeunesse T.C."/>
            <person name="Voolstra C.R."/>
        </authorList>
    </citation>
    <scope>NUCLEOTIDE SEQUENCE [LARGE SCALE GENOMIC DNA]</scope>
    <source>
        <strain evidence="1 2">CCMP2467</strain>
    </source>
</reference>